<proteinExistence type="predicted"/>
<keyword evidence="1" id="KW-0597">Phosphoprotein</keyword>
<dbReference type="Proteomes" id="UP000270296">
    <property type="component" value="Unassembled WGS sequence"/>
</dbReference>
<dbReference type="SUPFAM" id="SSF109805">
    <property type="entry name" value="Phenylalanine zipper"/>
    <property type="match status" value="1"/>
</dbReference>
<gene>
    <name evidence="3" type="ORF">SBAD_LOCUS1438</name>
</gene>
<evidence type="ECO:0000313" key="3">
    <source>
        <dbReference type="EMBL" id="VDO94337.1"/>
    </source>
</evidence>
<keyword evidence="4" id="KW-1185">Reference proteome</keyword>
<evidence type="ECO:0000259" key="2">
    <source>
        <dbReference type="Pfam" id="PF08916"/>
    </source>
</evidence>
<evidence type="ECO:0000313" key="5">
    <source>
        <dbReference type="WBParaSite" id="SBAD_0000149701-mRNA-1"/>
    </source>
</evidence>
<reference evidence="3 4" key="2">
    <citation type="submission" date="2018-11" db="EMBL/GenBank/DDBJ databases">
        <authorList>
            <consortium name="Pathogen Informatics"/>
        </authorList>
    </citation>
    <scope>NUCLEOTIDE SEQUENCE [LARGE SCALE GENOMIC DNA]</scope>
</reference>
<dbReference type="GO" id="GO:0035556">
    <property type="term" value="P:intracellular signal transduction"/>
    <property type="evidence" value="ECO:0007669"/>
    <property type="project" value="TreeGrafter"/>
</dbReference>
<dbReference type="InterPro" id="IPR030523">
    <property type="entry name" value="SH2B"/>
</dbReference>
<dbReference type="Pfam" id="PF08916">
    <property type="entry name" value="Phe_ZIP"/>
    <property type="match status" value="1"/>
</dbReference>
<evidence type="ECO:0000313" key="4">
    <source>
        <dbReference type="Proteomes" id="UP000270296"/>
    </source>
</evidence>
<dbReference type="PANTHER" id="PTHR10872">
    <property type="entry name" value="SH2B ADAPTER PROTEIN"/>
    <property type="match status" value="1"/>
</dbReference>
<dbReference type="PANTHER" id="PTHR10872:SF2">
    <property type="entry name" value="LNK, ISOFORM D"/>
    <property type="match status" value="1"/>
</dbReference>
<accession>A0A183ICU4</accession>
<sequence>MKPAAELRQSPCLLASPRLASPRLPPALLPQGWPGTGVAGRSCVRCSIIASLNFVLLPSSIAPCDQFFNCESKLGVALVYPAAENRATRSVTRRFVVRDIVQAGCVVVLVPVLDEDDDDEDDKAMVSDTDVDVNVKDSSQLKSLMWTEFCEACAKFAAYDFAQSWHNYLTENPSTMNLVNEQIVAEKFVDAFVSYFENEAKRICRSSRLLNESVAVNLNAVQPSDRRSPRYFSVSSSLSSSFRPTT</sequence>
<dbReference type="InterPro" id="IPR015012">
    <property type="entry name" value="Phe_ZIP"/>
</dbReference>
<dbReference type="EMBL" id="UZAM01006825">
    <property type="protein sequence ID" value="VDO94337.1"/>
    <property type="molecule type" value="Genomic_DNA"/>
</dbReference>
<organism evidence="5">
    <name type="scientific">Soboliphyme baturini</name>
    <dbReference type="NCBI Taxonomy" id="241478"/>
    <lineage>
        <taxon>Eukaryota</taxon>
        <taxon>Metazoa</taxon>
        <taxon>Ecdysozoa</taxon>
        <taxon>Nematoda</taxon>
        <taxon>Enoplea</taxon>
        <taxon>Dorylaimia</taxon>
        <taxon>Dioctophymatida</taxon>
        <taxon>Dioctophymatoidea</taxon>
        <taxon>Soboliphymatidae</taxon>
        <taxon>Soboliphyme</taxon>
    </lineage>
</organism>
<dbReference type="GO" id="GO:0005886">
    <property type="term" value="C:plasma membrane"/>
    <property type="evidence" value="ECO:0007669"/>
    <property type="project" value="TreeGrafter"/>
</dbReference>
<dbReference type="GO" id="GO:0005068">
    <property type="term" value="F:transmembrane receptor protein tyrosine kinase adaptor activity"/>
    <property type="evidence" value="ECO:0007669"/>
    <property type="project" value="TreeGrafter"/>
</dbReference>
<name>A0A183ICU4_9BILA</name>
<dbReference type="InterPro" id="IPR036290">
    <property type="entry name" value="Phe_ZIP_sf"/>
</dbReference>
<protein>
    <submittedName>
        <fullName evidence="5">Phe_ZIP domain-containing protein</fullName>
    </submittedName>
</protein>
<dbReference type="AlphaFoldDB" id="A0A183ICU4"/>
<feature type="domain" description="Phenylalanine zipper" evidence="2">
    <location>
        <begin position="146"/>
        <end position="200"/>
    </location>
</feature>
<dbReference type="WBParaSite" id="SBAD_0000149701-mRNA-1">
    <property type="protein sequence ID" value="SBAD_0000149701-mRNA-1"/>
    <property type="gene ID" value="SBAD_0000149701"/>
</dbReference>
<reference evidence="5" key="1">
    <citation type="submission" date="2016-06" db="UniProtKB">
        <authorList>
            <consortium name="WormBaseParasite"/>
        </authorList>
    </citation>
    <scope>IDENTIFICATION</scope>
</reference>
<dbReference type="Gene3D" id="6.10.140.110">
    <property type="match status" value="1"/>
</dbReference>
<evidence type="ECO:0000256" key="1">
    <source>
        <dbReference type="ARBA" id="ARBA00022553"/>
    </source>
</evidence>